<evidence type="ECO:0000256" key="5">
    <source>
        <dbReference type="ARBA" id="ARBA00022833"/>
    </source>
</evidence>
<dbReference type="InterPro" id="IPR001680">
    <property type="entry name" value="WD40_rpt"/>
</dbReference>
<keyword evidence="1 7" id="KW-0853">WD repeat</keyword>
<dbReference type="InterPro" id="IPR017907">
    <property type="entry name" value="Znf_RING_CS"/>
</dbReference>
<name>A0A176W4J7_MARPO</name>
<dbReference type="Pfam" id="PF00069">
    <property type="entry name" value="Pkinase"/>
    <property type="match status" value="1"/>
</dbReference>
<dbReference type="InterPro" id="IPR011009">
    <property type="entry name" value="Kinase-like_dom_sf"/>
</dbReference>
<reference evidence="12" key="1">
    <citation type="submission" date="2016-03" db="EMBL/GenBank/DDBJ databases">
        <title>Mechanisms controlling the formation of the plant cell surface in tip-growing cells are functionally conserved among land plants.</title>
        <authorList>
            <person name="Honkanen S."/>
            <person name="Jones V.A."/>
            <person name="Morieri G."/>
            <person name="Champion C."/>
            <person name="Hetherington A.J."/>
            <person name="Kelly S."/>
            <person name="Saint-Marcoux D."/>
            <person name="Proust H."/>
            <person name="Prescott H."/>
            <person name="Dolan L."/>
        </authorList>
    </citation>
    <scope>NUCLEOTIDE SEQUENCE [LARGE SCALE GENOMIC DNA]</scope>
    <source>
        <tissue evidence="12">Whole gametophyte</tissue>
    </source>
</reference>
<evidence type="ECO:0000256" key="8">
    <source>
        <dbReference type="SAM" id="Coils"/>
    </source>
</evidence>
<dbReference type="Proteomes" id="UP000077202">
    <property type="component" value="Unassembled WGS sequence"/>
</dbReference>
<proteinExistence type="predicted"/>
<keyword evidence="2" id="KW-0479">Metal-binding</keyword>
<gene>
    <name evidence="12" type="ORF">AXG93_2225s1020</name>
</gene>
<accession>A0A176W4J7</accession>
<dbReference type="PROSITE" id="PS50089">
    <property type="entry name" value="ZF_RING_2"/>
    <property type="match status" value="1"/>
</dbReference>
<feature type="domain" description="Protein kinase" evidence="10">
    <location>
        <begin position="167"/>
        <end position="616"/>
    </location>
</feature>
<evidence type="ECO:0000256" key="2">
    <source>
        <dbReference type="ARBA" id="ARBA00022723"/>
    </source>
</evidence>
<organism evidence="12 13">
    <name type="scientific">Marchantia polymorpha subsp. ruderalis</name>
    <dbReference type="NCBI Taxonomy" id="1480154"/>
    <lineage>
        <taxon>Eukaryota</taxon>
        <taxon>Viridiplantae</taxon>
        <taxon>Streptophyta</taxon>
        <taxon>Embryophyta</taxon>
        <taxon>Marchantiophyta</taxon>
        <taxon>Marchantiopsida</taxon>
        <taxon>Marchantiidae</taxon>
        <taxon>Marchantiales</taxon>
        <taxon>Marchantiaceae</taxon>
        <taxon>Marchantia</taxon>
    </lineage>
</organism>
<dbReference type="PROSITE" id="PS50011">
    <property type="entry name" value="PROTEIN_KINASE_DOM"/>
    <property type="match status" value="1"/>
</dbReference>
<dbReference type="PROSITE" id="PS00518">
    <property type="entry name" value="ZF_RING_1"/>
    <property type="match status" value="1"/>
</dbReference>
<dbReference type="Gene3D" id="2.130.10.10">
    <property type="entry name" value="YVTN repeat-like/Quinoprotein amine dehydrogenase"/>
    <property type="match status" value="2"/>
</dbReference>
<evidence type="ECO:0000313" key="12">
    <source>
        <dbReference type="EMBL" id="OAE27541.1"/>
    </source>
</evidence>
<dbReference type="Gene3D" id="3.30.40.10">
    <property type="entry name" value="Zinc/RING finger domain, C3HC4 (zinc finger)"/>
    <property type="match status" value="1"/>
</dbReference>
<dbReference type="GO" id="GO:0005524">
    <property type="term" value="F:ATP binding"/>
    <property type="evidence" value="ECO:0007669"/>
    <property type="project" value="InterPro"/>
</dbReference>
<dbReference type="PANTHER" id="PTHR44489:SF11">
    <property type="entry name" value="WD REPEAT DOMAIN 86"/>
    <property type="match status" value="1"/>
</dbReference>
<keyword evidence="8" id="KW-0175">Coiled coil</keyword>
<evidence type="ECO:0000256" key="6">
    <source>
        <dbReference type="PROSITE-ProRule" id="PRU00175"/>
    </source>
</evidence>
<evidence type="ECO:0000259" key="11">
    <source>
        <dbReference type="PROSITE" id="PS50089"/>
    </source>
</evidence>
<dbReference type="SMART" id="SM00220">
    <property type="entry name" value="S_TKc"/>
    <property type="match status" value="1"/>
</dbReference>
<feature type="repeat" description="WD" evidence="7">
    <location>
        <begin position="849"/>
        <end position="878"/>
    </location>
</feature>
<evidence type="ECO:0000259" key="10">
    <source>
        <dbReference type="PROSITE" id="PS50011"/>
    </source>
</evidence>
<evidence type="ECO:0000313" key="13">
    <source>
        <dbReference type="Proteomes" id="UP000077202"/>
    </source>
</evidence>
<evidence type="ECO:0000256" key="1">
    <source>
        <dbReference type="ARBA" id="ARBA00022574"/>
    </source>
</evidence>
<keyword evidence="3" id="KW-0677">Repeat</keyword>
<dbReference type="Gene3D" id="1.10.510.10">
    <property type="entry name" value="Transferase(Phosphotransferase) domain 1"/>
    <property type="match status" value="1"/>
</dbReference>
<dbReference type="SUPFAM" id="SSF50978">
    <property type="entry name" value="WD40 repeat-like"/>
    <property type="match status" value="1"/>
</dbReference>
<dbReference type="PRINTS" id="PR00320">
    <property type="entry name" value="GPROTEINBRPT"/>
</dbReference>
<dbReference type="InterPro" id="IPR015943">
    <property type="entry name" value="WD40/YVTN_repeat-like_dom_sf"/>
</dbReference>
<protein>
    <recommendedName>
        <fullName evidence="14">RING-type domain-containing protein</fullName>
    </recommendedName>
</protein>
<dbReference type="GO" id="GO:0004672">
    <property type="term" value="F:protein kinase activity"/>
    <property type="evidence" value="ECO:0007669"/>
    <property type="project" value="InterPro"/>
</dbReference>
<keyword evidence="5" id="KW-0862">Zinc</keyword>
<dbReference type="PANTHER" id="PTHR44489">
    <property type="match status" value="1"/>
</dbReference>
<dbReference type="EMBL" id="LVLJ01001866">
    <property type="protein sequence ID" value="OAE27541.1"/>
    <property type="molecule type" value="Genomic_DNA"/>
</dbReference>
<dbReference type="SUPFAM" id="SSF57850">
    <property type="entry name" value="RING/U-box"/>
    <property type="match status" value="1"/>
</dbReference>
<dbReference type="SMART" id="SM00184">
    <property type="entry name" value="RING"/>
    <property type="match status" value="1"/>
</dbReference>
<dbReference type="Pfam" id="PF13445">
    <property type="entry name" value="zf-RING_UBOX"/>
    <property type="match status" value="1"/>
</dbReference>
<sequence length="1053" mass="117660">MGTRDQTPEQYSSLMTQTQVPECIVCFQPYDHTIHVPRVLSCGHSFCEPCLYELHTTWQPSTSKAGEDPQSGGLLRCPECNFRTKLPFGGQKCLPKNVALLRLLPSSSESPPVKKPAQFFKGPRFRKSDGGARRVDVSVRNSQRRQSGEPKENSDALCDTTSSTLSTSIVKTLRSSLLGSILRLQPHNLDFRACILPQEVIHLREDSAASSDSRLLYGEFVHEDDGVYWRLGVSLLRIEVPKREFPKVVQTHVDRSKDKQVIEAECSKTRESLYEQLVLDLVERVDHDTKIEMSVMFFFSSICHRVCKTFGLWMNDKEELYLVGESPQSSVEAPWDLLQRCSTKTRSRDISPENSDVENSVEESLGKSNGRAELEVLTSIGVRLCELLLEVHERGLMVGLLSPESIAFDSCDNMLLDMNGALGARLHLRNWLVHVSTSQLDSSDGSDCDSQSVHNQGSIRYDGQCWEYMSPEVLAFMSSSNLLLSEDEYEDVFEYESDEASCSGDLVPLFCLALSARISCKADVWSLGCIILELLTGKSPHAGSDCTEIFEHVLKEQGKPKFFQSLEFSEHGCDTYSCLDLDHHILQNLLGRCFEHDPSKRADIYEVLQGFKELQLANLAYKRIFPKMETRNDVKTSDEEYWILCLPGFGFKGWFEYERKARAQKHVKLSQEISDSEALQAELSEEAERLQEYGDEAQREPEPLQVCSMELKGSLEGHRDYVTALIVSGDYLLSASFDKTIRAWSLGTQQLLKILEGHHTQVVLALAVDPVSMRCFSGDSLGHLCAWRLEEESEEAQTPFLASWQEHTDWRYTGVASLAVSGDGVLYSGSGDKTVKAWSSQTFEHLGTMEGHKALVSTLVVDGELLYSGSWDGVIRVWWRNDISPMAVLGTADPMMGGVRTLCLSNGMLFAGRDDGSIQVWLDEEYITAVRAHQTVVSSLCVEGSFLYSGSWDQSIKIWRIEEIISNPLPVLEEKCGPGVSAVVSDGSNVYVALAEKAVKVYSIFSDYSASPSPAEQTEQEKSAIPSLAAQSPLDLLLFVDVHVESMQHTLKA</sequence>
<feature type="domain" description="RING-type" evidence="11">
    <location>
        <begin position="23"/>
        <end position="81"/>
    </location>
</feature>
<feature type="region of interest" description="Disordered" evidence="9">
    <location>
        <begin position="107"/>
        <end position="160"/>
    </location>
</feature>
<dbReference type="SMART" id="SM00320">
    <property type="entry name" value="WD40"/>
    <property type="match status" value="6"/>
</dbReference>
<keyword evidence="13" id="KW-1185">Reference proteome</keyword>
<feature type="coiled-coil region" evidence="8">
    <location>
        <begin position="673"/>
        <end position="700"/>
    </location>
</feature>
<evidence type="ECO:0000256" key="4">
    <source>
        <dbReference type="ARBA" id="ARBA00022771"/>
    </source>
</evidence>
<dbReference type="Pfam" id="PF00400">
    <property type="entry name" value="WD40"/>
    <property type="match status" value="4"/>
</dbReference>
<evidence type="ECO:0008006" key="14">
    <source>
        <dbReference type="Google" id="ProtNLM"/>
    </source>
</evidence>
<dbReference type="AlphaFoldDB" id="A0A176W4J7"/>
<comment type="caution">
    <text evidence="12">The sequence shown here is derived from an EMBL/GenBank/DDBJ whole genome shotgun (WGS) entry which is preliminary data.</text>
</comment>
<dbReference type="InterPro" id="IPR036322">
    <property type="entry name" value="WD40_repeat_dom_sf"/>
</dbReference>
<evidence type="ECO:0000256" key="9">
    <source>
        <dbReference type="SAM" id="MobiDB-lite"/>
    </source>
</evidence>
<feature type="repeat" description="WD" evidence="7">
    <location>
        <begin position="930"/>
        <end position="962"/>
    </location>
</feature>
<dbReference type="InterPro" id="IPR027370">
    <property type="entry name" value="Znf-RING_euk"/>
</dbReference>
<evidence type="ECO:0000256" key="7">
    <source>
        <dbReference type="PROSITE-ProRule" id="PRU00221"/>
    </source>
</evidence>
<keyword evidence="4 6" id="KW-0863">Zinc-finger</keyword>
<dbReference type="PROSITE" id="PS50294">
    <property type="entry name" value="WD_REPEATS_REGION"/>
    <property type="match status" value="1"/>
</dbReference>
<feature type="compositionally biased region" description="Basic and acidic residues" evidence="9">
    <location>
        <begin position="126"/>
        <end position="137"/>
    </location>
</feature>
<dbReference type="InterPro" id="IPR001841">
    <property type="entry name" value="Znf_RING"/>
</dbReference>
<dbReference type="SUPFAM" id="SSF56112">
    <property type="entry name" value="Protein kinase-like (PK-like)"/>
    <property type="match status" value="1"/>
</dbReference>
<feature type="repeat" description="WD" evidence="7">
    <location>
        <begin position="715"/>
        <end position="754"/>
    </location>
</feature>
<evidence type="ECO:0000256" key="3">
    <source>
        <dbReference type="ARBA" id="ARBA00022737"/>
    </source>
</evidence>
<dbReference type="InterPro" id="IPR020472">
    <property type="entry name" value="WD40_PAC1"/>
</dbReference>
<dbReference type="GO" id="GO:0008270">
    <property type="term" value="F:zinc ion binding"/>
    <property type="evidence" value="ECO:0007669"/>
    <property type="project" value="UniProtKB-KW"/>
</dbReference>
<dbReference type="CDD" id="cd00200">
    <property type="entry name" value="WD40"/>
    <property type="match status" value="1"/>
</dbReference>
<dbReference type="PROSITE" id="PS50082">
    <property type="entry name" value="WD_REPEATS_2"/>
    <property type="match status" value="3"/>
</dbReference>
<dbReference type="InterPro" id="IPR013083">
    <property type="entry name" value="Znf_RING/FYVE/PHD"/>
</dbReference>
<feature type="region of interest" description="Disordered" evidence="9">
    <location>
        <begin position="344"/>
        <end position="364"/>
    </location>
</feature>
<dbReference type="InterPro" id="IPR044715">
    <property type="entry name" value="WDR86-like"/>
</dbReference>
<dbReference type="InterPro" id="IPR000719">
    <property type="entry name" value="Prot_kinase_dom"/>
</dbReference>